<gene>
    <name evidence="2" type="ORF">FQA47_007443</name>
</gene>
<evidence type="ECO:0000313" key="3">
    <source>
        <dbReference type="Proteomes" id="UP000646548"/>
    </source>
</evidence>
<organism evidence="2 3">
    <name type="scientific">Oryzias melastigma</name>
    <name type="common">Marine medaka</name>
    <dbReference type="NCBI Taxonomy" id="30732"/>
    <lineage>
        <taxon>Eukaryota</taxon>
        <taxon>Metazoa</taxon>
        <taxon>Chordata</taxon>
        <taxon>Craniata</taxon>
        <taxon>Vertebrata</taxon>
        <taxon>Euteleostomi</taxon>
        <taxon>Actinopterygii</taxon>
        <taxon>Neopterygii</taxon>
        <taxon>Teleostei</taxon>
        <taxon>Neoteleostei</taxon>
        <taxon>Acanthomorphata</taxon>
        <taxon>Ovalentaria</taxon>
        <taxon>Atherinomorphae</taxon>
        <taxon>Beloniformes</taxon>
        <taxon>Adrianichthyidae</taxon>
        <taxon>Oryziinae</taxon>
        <taxon>Oryzias</taxon>
    </lineage>
</organism>
<dbReference type="InterPro" id="IPR036872">
    <property type="entry name" value="CH_dom_sf"/>
</dbReference>
<protein>
    <submittedName>
        <fullName evidence="2">Guanine nucleotide exchange factor VAV3</fullName>
    </submittedName>
</protein>
<dbReference type="FunFam" id="1.20.900.10:FF:000009">
    <property type="entry name" value="Vav guanine nucleotide exchange factor 1"/>
    <property type="match status" value="1"/>
</dbReference>
<dbReference type="PROSITE" id="PS00741">
    <property type="entry name" value="DH_1"/>
    <property type="match status" value="1"/>
</dbReference>
<feature type="domain" description="DH" evidence="1">
    <location>
        <begin position="127"/>
        <end position="306"/>
    </location>
</feature>
<accession>A0A834BVY7</accession>
<proteinExistence type="predicted"/>
<evidence type="ECO:0000313" key="2">
    <source>
        <dbReference type="EMBL" id="KAF6715620.1"/>
    </source>
</evidence>
<dbReference type="Pfam" id="PF00307">
    <property type="entry name" value="CH"/>
    <property type="match status" value="1"/>
</dbReference>
<dbReference type="CDD" id="cd00160">
    <property type="entry name" value="RhoGEF"/>
    <property type="match status" value="1"/>
</dbReference>
<dbReference type="EMBL" id="WKFB01001045">
    <property type="protein sequence ID" value="KAF6715620.1"/>
    <property type="molecule type" value="Genomic_DNA"/>
</dbReference>
<feature type="non-terminal residue" evidence="2">
    <location>
        <position position="1"/>
    </location>
</feature>
<dbReference type="Pfam" id="PF00621">
    <property type="entry name" value="RhoGEF"/>
    <property type="match status" value="1"/>
</dbReference>
<dbReference type="GO" id="GO:0005737">
    <property type="term" value="C:cytoplasm"/>
    <property type="evidence" value="ECO:0007669"/>
    <property type="project" value="TreeGrafter"/>
</dbReference>
<dbReference type="SMART" id="SM00325">
    <property type="entry name" value="RhoGEF"/>
    <property type="match status" value="1"/>
</dbReference>
<sequence length="310" mass="35999">FLCLKNIRTFLAACSEVFGMKKSELFDAFDLFDVRNFGKVMDTLSRLSHTAIAQQTGIRPFPTEDSVDDEDIYNHLEDLMDENGVEDEEDLYDCVYDDEEGGEIYEDLMKTEAIAPPPFQKQAETDIRSCCLTEIKQTEEKYTETLESIEKHFMSPLTMFLSLVEIEKVFVNIPDLVRVHKCLLLEVQDSVLHRSAQNLYQIFIAFKERLLIYGKYCSHVETAIATLDDICKNREDVRMKLEECSKRANYGKFTLRDLLVVPMQRVLKYHLLLQELVKHTHDPADKSNLRKALDAMKDLAQYVNEVKRDN</sequence>
<comment type="caution">
    <text evidence="2">The sequence shown here is derived from an EMBL/GenBank/DDBJ whole genome shotgun (WGS) entry which is preliminary data.</text>
</comment>
<dbReference type="InterPro" id="IPR000219">
    <property type="entry name" value="DH_dom"/>
</dbReference>
<dbReference type="GO" id="GO:0005085">
    <property type="term" value="F:guanyl-nucleotide exchange factor activity"/>
    <property type="evidence" value="ECO:0007669"/>
    <property type="project" value="InterPro"/>
</dbReference>
<dbReference type="PANTHER" id="PTHR45818:SF1">
    <property type="entry name" value="GUANINE NUCLEOTIDE EXCHANGE FACTOR VAV3"/>
    <property type="match status" value="1"/>
</dbReference>
<dbReference type="GO" id="GO:0005886">
    <property type="term" value="C:plasma membrane"/>
    <property type="evidence" value="ECO:0007669"/>
    <property type="project" value="TreeGrafter"/>
</dbReference>
<dbReference type="InterPro" id="IPR001331">
    <property type="entry name" value="GDS_CDC24_CS"/>
</dbReference>
<name>A0A834BVY7_ORYME</name>
<dbReference type="PANTHER" id="PTHR45818">
    <property type="entry name" value="PROTEIN VAV"/>
    <property type="match status" value="1"/>
</dbReference>
<dbReference type="GO" id="GO:0016477">
    <property type="term" value="P:cell migration"/>
    <property type="evidence" value="ECO:0007669"/>
    <property type="project" value="TreeGrafter"/>
</dbReference>
<dbReference type="Gene3D" id="1.20.900.10">
    <property type="entry name" value="Dbl homology (DH) domain"/>
    <property type="match status" value="1"/>
</dbReference>
<dbReference type="SUPFAM" id="SSF48065">
    <property type="entry name" value="DBL homology domain (DH-domain)"/>
    <property type="match status" value="1"/>
</dbReference>
<dbReference type="AlphaFoldDB" id="A0A834BVY7"/>
<evidence type="ECO:0000259" key="1">
    <source>
        <dbReference type="PROSITE" id="PS50010"/>
    </source>
</evidence>
<dbReference type="InterPro" id="IPR035899">
    <property type="entry name" value="DBL_dom_sf"/>
</dbReference>
<dbReference type="Gene3D" id="1.10.418.10">
    <property type="entry name" value="Calponin-like domain"/>
    <property type="match status" value="1"/>
</dbReference>
<reference evidence="2" key="1">
    <citation type="journal article" name="BMC Genomics">
        <title>Long-read sequencing and de novo genome assembly of marine medaka (Oryzias melastigma).</title>
        <authorList>
            <person name="Liang P."/>
            <person name="Saqib H.S.A."/>
            <person name="Ni X."/>
            <person name="Shen Y."/>
        </authorList>
    </citation>
    <scope>NUCLEOTIDE SEQUENCE</scope>
    <source>
        <strain evidence="2">Bigg-433</strain>
    </source>
</reference>
<dbReference type="GO" id="GO:0035556">
    <property type="term" value="P:intracellular signal transduction"/>
    <property type="evidence" value="ECO:0007669"/>
    <property type="project" value="InterPro"/>
</dbReference>
<dbReference type="PROSITE" id="PS50010">
    <property type="entry name" value="DH_2"/>
    <property type="match status" value="1"/>
</dbReference>
<dbReference type="Proteomes" id="UP000646548">
    <property type="component" value="Unassembled WGS sequence"/>
</dbReference>
<dbReference type="InterPro" id="IPR001715">
    <property type="entry name" value="CH_dom"/>
</dbReference>
<dbReference type="SUPFAM" id="SSF47576">
    <property type="entry name" value="Calponin-homology domain, CH-domain"/>
    <property type="match status" value="1"/>
</dbReference>